<evidence type="ECO:0000256" key="1">
    <source>
        <dbReference type="SAM" id="MobiDB-lite"/>
    </source>
</evidence>
<dbReference type="RefSeq" id="WP_213119632.1">
    <property type="nucleotide sequence ID" value="NZ_JAGYPF010000004.1"/>
</dbReference>
<name>A0A942U5L7_9BACI</name>
<evidence type="ECO:0000313" key="2">
    <source>
        <dbReference type="EMBL" id="MBS4215151.1"/>
    </source>
</evidence>
<gene>
    <name evidence="2" type="ORF">KHA99_22165</name>
</gene>
<reference evidence="2" key="1">
    <citation type="submission" date="2021-05" db="EMBL/GenBank/DDBJ databases">
        <title>Novel Bacillus species.</title>
        <authorList>
            <person name="Liu G."/>
        </authorList>
    </citation>
    <scope>NUCLEOTIDE SEQUENCE</scope>
    <source>
        <strain evidence="2">FJAT-49825</strain>
    </source>
</reference>
<keyword evidence="3" id="KW-1185">Reference proteome</keyword>
<organism evidence="2 3">
    <name type="scientific">Neobacillus rhizophilus</name>
    <dbReference type="NCBI Taxonomy" id="2833579"/>
    <lineage>
        <taxon>Bacteria</taxon>
        <taxon>Bacillati</taxon>
        <taxon>Bacillota</taxon>
        <taxon>Bacilli</taxon>
        <taxon>Bacillales</taxon>
        <taxon>Bacillaceae</taxon>
        <taxon>Neobacillus</taxon>
    </lineage>
</organism>
<accession>A0A942U5L7</accession>
<proteinExistence type="predicted"/>
<feature type="region of interest" description="Disordered" evidence="1">
    <location>
        <begin position="1052"/>
        <end position="1071"/>
    </location>
</feature>
<dbReference type="EMBL" id="JAGYPF010000004">
    <property type="protein sequence ID" value="MBS4215151.1"/>
    <property type="molecule type" value="Genomic_DNA"/>
</dbReference>
<dbReference type="Proteomes" id="UP000679749">
    <property type="component" value="Unassembled WGS sequence"/>
</dbReference>
<sequence>MPLWPLSQPTHLGIFVTDPVTGQPTKNLSLYAEVAIPQIVPSPPPETRFIEHIYTALNEIDPSITAAIRTSVERAVSQALTKMIDKASLDALRTQDFNKARNVFVYIFKEVLNMAGRDHYTDIKSSDLEPLIITALKQAAKEFGLILLETPEDSSYIWADPLGVLTTDHVGYASFDLRRLRPEVRQMLTDAIEIRRNDPNSVLKIAIWVQPYGQDERFDALAQARFAFDAVVARLSIKAPVMPAALNNMGLRALQNPALTDWRLSPASFAASPKTLVGEDGCEELVPANLALQEFVLRQVVRVTDPTDDLKLPGECKFAYVDEYKVSWYQLGHSLGEILYSLPLAPGENVKLAVIDWSWDNLTKRDEKTKLTEELLHQTHRDRTITEIMRAGLKEFQHGSSFMGGTAISAGATGALGPIGAALGVTGSLGGSTATTDGSRELAAENVQRLMDTFSQASSAQREINSTVVIQARQEEKESIQTRTFTNYNHSHTLTILYYEVLRHFRVEVDWIRRRPALLIQLPERKKEFTDEDLISYRYQFEPMLLDPTLRTAFDALEKREAIKEYQEVNGIKPKESVPSGWEGDIEFGLFEIGLKTAEGLKDKTDELVMANLIIWDGQQVHRPLLQLWEKHNPTDNVNIGNRLNDTAMGWFIAVPKDYASGKVKWSHLVGFEFVLYDSDEWRLDRLAINGFHANGAIALIENSDVDYYFDTNGSSNTVTFIKRPGPHPAPIPRIPNPEQSLTQEELHQIKKLDAHFKNNIDYYNRVLLLGTEPSSIAIQMEGKGYADKVDPTPLEVMGSYVAYPLAKTETQIDETLAVDLSAALNGNDPNRRQWAQNKLDAMGEADRKKMLEHVALASTKSERLITLPTRGVFAEGKLGHCNISEEIDNTRFWKWEEHPIPFEATGINPVTPIQPQPQQIDAMPTPFPQSLVNIVNPSSAPDPSGLAAAMSLLATPDIFRDMSGRQEVSDLLKRLSDNTIEIAEAGNKAREIQTKYMNDLDRQQKEYDLGIYKAAAEVEGKKVEAEAKRAAQAQAAKAEADAKKAEADAKKAEADAAKSQSEAATYFPKKQRDAIRENAAQNLIKPNKNVELIFQMNHSITNQPLDGEFNVIVVGGQQEEFSEFNSSAGIGKVSIPLEPGEYAITISGRRTSLPRAMLSQVTIPAVGNQPAFNVNLSERISPKEILLSGTGKFSVPANAKRIVLSISAVEKDDGKVTMEVDYSREQGVEIQGGFELGAKLKDFELGKVGFTGTSIDIGTNGTKHSIPITFVYLTGGLSISQH</sequence>
<evidence type="ECO:0000313" key="3">
    <source>
        <dbReference type="Proteomes" id="UP000679749"/>
    </source>
</evidence>
<comment type="caution">
    <text evidence="2">The sequence shown here is derived from an EMBL/GenBank/DDBJ whole genome shotgun (WGS) entry which is preliminary data.</text>
</comment>
<protein>
    <submittedName>
        <fullName evidence="2">Uncharacterized protein</fullName>
    </submittedName>
</protein>